<dbReference type="Gene3D" id="3.40.50.150">
    <property type="entry name" value="Vaccinia Virus protein VP39"/>
    <property type="match status" value="1"/>
</dbReference>
<organism evidence="1 2">
    <name type="scientific">Salirhabdus euzebyi</name>
    <dbReference type="NCBI Taxonomy" id="394506"/>
    <lineage>
        <taxon>Bacteria</taxon>
        <taxon>Bacillati</taxon>
        <taxon>Bacillota</taxon>
        <taxon>Bacilli</taxon>
        <taxon>Bacillales</taxon>
        <taxon>Bacillaceae</taxon>
        <taxon>Salirhabdus</taxon>
    </lineage>
</organism>
<name>A0A841Q7A7_9BACI</name>
<dbReference type="InterPro" id="IPR029063">
    <property type="entry name" value="SAM-dependent_MTases_sf"/>
</dbReference>
<dbReference type="Pfam" id="PF04816">
    <property type="entry name" value="TrmK"/>
    <property type="match status" value="1"/>
</dbReference>
<sequence length="235" mass="26968">MIDINISNRLRIVSKYLPKEANFCDIGSDHAHLPCFVCLKDENAKAIAGEINEGPYQSALNQVTKLNLQSRIDVRKGNGLAVVSPGEVNQVVIAGMGGTLISTILAEGLDKLDSVERIITQPNINARYVRKWLYKHNYYLVEEQLIEEDGYHYEILVADKNRHQQQKELTEKEYYFGPILLENKSGPFLTKWDLVLQKKIRIVQQMKAAAEPDKDKIAEFEQQIEWLEEVLRKNE</sequence>
<gene>
    <name evidence="1" type="ORF">HNQ94_002775</name>
</gene>
<dbReference type="Gene3D" id="1.10.287.1890">
    <property type="match status" value="1"/>
</dbReference>
<dbReference type="GO" id="GO:0032259">
    <property type="term" value="P:methylation"/>
    <property type="evidence" value="ECO:0007669"/>
    <property type="project" value="UniProtKB-KW"/>
</dbReference>
<dbReference type="PIRSF" id="PIRSF018637">
    <property type="entry name" value="TrmK"/>
    <property type="match status" value="1"/>
</dbReference>
<reference evidence="1 2" key="1">
    <citation type="submission" date="2020-08" db="EMBL/GenBank/DDBJ databases">
        <title>Genomic Encyclopedia of Type Strains, Phase IV (KMG-IV): sequencing the most valuable type-strain genomes for metagenomic binning, comparative biology and taxonomic classification.</title>
        <authorList>
            <person name="Goeker M."/>
        </authorList>
    </citation>
    <scope>NUCLEOTIDE SEQUENCE [LARGE SCALE GENOMIC DNA]</scope>
    <source>
        <strain evidence="1 2">DSM 19612</strain>
    </source>
</reference>
<dbReference type="InterPro" id="IPR006901">
    <property type="entry name" value="TrmK"/>
</dbReference>
<dbReference type="GO" id="GO:0160105">
    <property type="term" value="F:tRNA (adenine(22)-N1)-methyltransferase activity"/>
    <property type="evidence" value="ECO:0007669"/>
    <property type="project" value="UniProtKB-EC"/>
</dbReference>
<dbReference type="PANTHER" id="PTHR38451:SF1">
    <property type="entry name" value="TRNA (ADENINE(22)-N(1))-METHYLTRANSFERASE"/>
    <property type="match status" value="1"/>
</dbReference>
<proteinExistence type="predicted"/>
<dbReference type="EMBL" id="JACHGH010000008">
    <property type="protein sequence ID" value="MBB6454300.1"/>
    <property type="molecule type" value="Genomic_DNA"/>
</dbReference>
<keyword evidence="1" id="KW-0489">Methyltransferase</keyword>
<evidence type="ECO:0000313" key="1">
    <source>
        <dbReference type="EMBL" id="MBB6454300.1"/>
    </source>
</evidence>
<keyword evidence="1" id="KW-0808">Transferase</keyword>
<evidence type="ECO:0000313" key="2">
    <source>
        <dbReference type="Proteomes" id="UP000581688"/>
    </source>
</evidence>
<protein>
    <submittedName>
        <fullName evidence="1">tRNA (Adenine22-N1)-methyltransferase</fullName>
        <ecNumber evidence="1">2.1.1.217</ecNumber>
    </submittedName>
</protein>
<dbReference type="PANTHER" id="PTHR38451">
    <property type="entry name" value="TRNA (ADENINE(22)-N(1))-METHYLTRANSFERASE"/>
    <property type="match status" value="1"/>
</dbReference>
<dbReference type="EC" id="2.1.1.217" evidence="1"/>
<dbReference type="RefSeq" id="WP_221452573.1">
    <property type="nucleotide sequence ID" value="NZ_CADDWK010000001.1"/>
</dbReference>
<accession>A0A841Q7A7</accession>
<dbReference type="AlphaFoldDB" id="A0A841Q7A7"/>
<comment type="caution">
    <text evidence="1">The sequence shown here is derived from an EMBL/GenBank/DDBJ whole genome shotgun (WGS) entry which is preliminary data.</text>
</comment>
<dbReference type="Proteomes" id="UP000581688">
    <property type="component" value="Unassembled WGS sequence"/>
</dbReference>
<keyword evidence="2" id="KW-1185">Reference proteome</keyword>